<comment type="subcellular location">
    <subcellularLocation>
        <location evidence="1">Nucleus</location>
    </subcellularLocation>
</comment>
<gene>
    <name evidence="4" type="ORF">NDN08_003852</name>
</gene>
<dbReference type="EMBL" id="JAMWBK010000010">
    <property type="protein sequence ID" value="KAJ8901645.1"/>
    <property type="molecule type" value="Genomic_DNA"/>
</dbReference>
<dbReference type="InterPro" id="IPR019140">
    <property type="entry name" value="MCM_complex-bd"/>
</dbReference>
<dbReference type="Pfam" id="PF09739">
    <property type="entry name" value="MCM_bind"/>
    <property type="match status" value="1"/>
</dbReference>
<dbReference type="PANTHER" id="PTHR13489:SF0">
    <property type="entry name" value="MINI-CHROMOSOME MAINTENANCE COMPLEX-BINDING PROTEIN"/>
    <property type="match status" value="1"/>
</dbReference>
<comment type="caution">
    <text evidence="4">The sequence shown here is derived from an EMBL/GenBank/DDBJ whole genome shotgun (WGS) entry which is preliminary data.</text>
</comment>
<proteinExistence type="predicted"/>
<keyword evidence="2" id="KW-0539">Nucleus</keyword>
<dbReference type="GO" id="GO:0006261">
    <property type="term" value="P:DNA-templated DNA replication"/>
    <property type="evidence" value="ECO:0007669"/>
    <property type="project" value="TreeGrafter"/>
</dbReference>
<reference evidence="4 5" key="1">
    <citation type="journal article" date="2023" name="Nat. Commun.">
        <title>Origin of minicircular mitochondrial genomes in red algae.</title>
        <authorList>
            <person name="Lee Y."/>
            <person name="Cho C.H."/>
            <person name="Lee Y.M."/>
            <person name="Park S.I."/>
            <person name="Yang J.H."/>
            <person name="West J.A."/>
            <person name="Bhattacharya D."/>
            <person name="Yoon H.S."/>
        </authorList>
    </citation>
    <scope>NUCLEOTIDE SEQUENCE [LARGE SCALE GENOMIC DNA]</scope>
    <source>
        <strain evidence="4 5">CCMP1338</strain>
        <tissue evidence="4">Whole cell</tissue>
    </source>
</reference>
<dbReference type="Proteomes" id="UP001157974">
    <property type="component" value="Unassembled WGS sequence"/>
</dbReference>
<protein>
    <recommendedName>
        <fullName evidence="6">Mini-chromosome maintenance complex-binding protein</fullName>
    </recommendedName>
</protein>
<dbReference type="PANTHER" id="PTHR13489">
    <property type="entry name" value="MINI-CHROMOSOME MAINTENANCE COMPLEX-BINDING PROTEIN"/>
    <property type="match status" value="1"/>
</dbReference>
<keyword evidence="5" id="KW-1185">Reference proteome</keyword>
<evidence type="ECO:0000256" key="3">
    <source>
        <dbReference type="SAM" id="MobiDB-lite"/>
    </source>
</evidence>
<dbReference type="GO" id="GO:0005634">
    <property type="term" value="C:nucleus"/>
    <property type="evidence" value="ECO:0007669"/>
    <property type="project" value="UniProtKB-SubCell"/>
</dbReference>
<evidence type="ECO:0000256" key="2">
    <source>
        <dbReference type="ARBA" id="ARBA00023242"/>
    </source>
</evidence>
<dbReference type="AlphaFoldDB" id="A0AAV8UGM2"/>
<name>A0AAV8UGM2_9RHOD</name>
<sequence length="575" mass="64686">MTVGTMRPLDTIRARFGDMGREVRATPEVVDKLFQGVVESAESVPELSEKSTAGDLVKFKCFVQDVFEQEIYFFRYGSEMNKTAICCDQVADPELANQAPSSDLLSERLPLYCVSIPGRTKWSRQPTGEQIDQKTEQKIPKRKFSSDMGETHEPLDLNKENLAHSEEAKRGKREDVEMKSEQPATPSLSLNLPIPSELAEGAFGVVVKIYDNSLMNQPLLNQMVEVVGIVEEGETIENGFGGEDMETSELGVAVRKVHAISVKKLNELEAGPFAEEFSSTELLSDSRNQFKMALPELRQQLVESLRSALMGDELAAEYALTNLVSRVERRTDTMVVGKISLNFIIPKDLPSSKVISTLEALCPRVHVIPVTIQSLNTENFVPKKNYAQNRLQSSRLQLPEGTVLVLDETNLEPGQLNERGLKNLSALKEIVTRQMLNYDFEFYQMEVNTNIPVLSLSRTKSLLPFDDTLVCREEAKYQPSMASPSGDTLRKLRLGLTILSTPEPAFEVPEPVSTKIENQFVEMRRQFPAHVDQDTLHRWLSLARARARTYGESGLTEDRWNQVISMYKLCKERSS</sequence>
<dbReference type="GO" id="GO:0003682">
    <property type="term" value="F:chromatin binding"/>
    <property type="evidence" value="ECO:0007669"/>
    <property type="project" value="TreeGrafter"/>
</dbReference>
<evidence type="ECO:0008006" key="6">
    <source>
        <dbReference type="Google" id="ProtNLM"/>
    </source>
</evidence>
<evidence type="ECO:0000313" key="4">
    <source>
        <dbReference type="EMBL" id="KAJ8901645.1"/>
    </source>
</evidence>
<accession>A0AAV8UGM2</accession>
<organism evidence="4 5">
    <name type="scientific">Rhodosorus marinus</name>
    <dbReference type="NCBI Taxonomy" id="101924"/>
    <lineage>
        <taxon>Eukaryota</taxon>
        <taxon>Rhodophyta</taxon>
        <taxon>Stylonematophyceae</taxon>
        <taxon>Stylonematales</taxon>
        <taxon>Stylonemataceae</taxon>
        <taxon>Rhodosorus</taxon>
    </lineage>
</organism>
<evidence type="ECO:0000313" key="5">
    <source>
        <dbReference type="Proteomes" id="UP001157974"/>
    </source>
</evidence>
<evidence type="ECO:0000256" key="1">
    <source>
        <dbReference type="ARBA" id="ARBA00004123"/>
    </source>
</evidence>
<feature type="compositionally biased region" description="Basic and acidic residues" evidence="3">
    <location>
        <begin position="149"/>
        <end position="180"/>
    </location>
</feature>
<feature type="region of interest" description="Disordered" evidence="3">
    <location>
        <begin position="122"/>
        <end position="192"/>
    </location>
</feature>